<evidence type="ECO:0000313" key="2">
    <source>
        <dbReference type="Proteomes" id="UP000507245"/>
    </source>
</evidence>
<proteinExistence type="predicted"/>
<sequence>MKDIWEAHKLNPPYLYKAQLQSMPQHFALTKY</sequence>
<gene>
    <name evidence="1" type="ORF">ORAREDHAP_LOCUS15006</name>
</gene>
<reference evidence="2" key="1">
    <citation type="journal article" date="2020" name="Genome Biol.">
        <title>Gamete binning: chromosome-level and haplotype-resolved genome assembly enabled by high-throughput single-cell sequencing of gamete genomes.</title>
        <authorList>
            <person name="Campoy J.A."/>
            <person name="Sun H."/>
            <person name="Goel M."/>
            <person name="Jiao W.-B."/>
            <person name="Folz-Donahue K."/>
            <person name="Wang N."/>
            <person name="Rubio M."/>
            <person name="Liu C."/>
            <person name="Kukat C."/>
            <person name="Ruiz D."/>
            <person name="Huettel B."/>
            <person name="Schneeberger K."/>
        </authorList>
    </citation>
    <scope>NUCLEOTIDE SEQUENCE [LARGE SCALE GENOMIC DNA]</scope>
    <source>
        <strain evidence="2">cv. Rojo Pasion</strain>
    </source>
</reference>
<dbReference type="AlphaFoldDB" id="A0A6J5WF07"/>
<organism evidence="1 2">
    <name type="scientific">Prunus armeniaca</name>
    <name type="common">Apricot</name>
    <name type="synonym">Armeniaca vulgaris</name>
    <dbReference type="NCBI Taxonomy" id="36596"/>
    <lineage>
        <taxon>Eukaryota</taxon>
        <taxon>Viridiplantae</taxon>
        <taxon>Streptophyta</taxon>
        <taxon>Embryophyta</taxon>
        <taxon>Tracheophyta</taxon>
        <taxon>Spermatophyta</taxon>
        <taxon>Magnoliopsida</taxon>
        <taxon>eudicotyledons</taxon>
        <taxon>Gunneridae</taxon>
        <taxon>Pentapetalae</taxon>
        <taxon>rosids</taxon>
        <taxon>fabids</taxon>
        <taxon>Rosales</taxon>
        <taxon>Rosaceae</taxon>
        <taxon>Amygdaloideae</taxon>
        <taxon>Amygdaleae</taxon>
        <taxon>Prunus</taxon>
    </lineage>
</organism>
<name>A0A6J5WF07_PRUAR</name>
<protein>
    <submittedName>
        <fullName evidence="1">Uncharacterized protein</fullName>
    </submittedName>
</protein>
<keyword evidence="2" id="KW-1185">Reference proteome</keyword>
<dbReference type="EMBL" id="CAEKKB010000002">
    <property type="protein sequence ID" value="CAB4300099.1"/>
    <property type="molecule type" value="Genomic_DNA"/>
</dbReference>
<dbReference type="Proteomes" id="UP000507245">
    <property type="component" value="Unassembled WGS sequence"/>
</dbReference>
<evidence type="ECO:0000313" key="1">
    <source>
        <dbReference type="EMBL" id="CAB4300099.1"/>
    </source>
</evidence>
<accession>A0A6J5WF07</accession>